<dbReference type="OrthoDB" id="9801753at2"/>
<proteinExistence type="inferred from homology"/>
<dbReference type="InterPro" id="IPR002696">
    <property type="entry name" value="Membr_insert_effic_factor_YidD"/>
</dbReference>
<dbReference type="PATRIC" id="fig|1265350.3.peg.15"/>
<dbReference type="STRING" id="1265350.IX46_00075"/>
<dbReference type="HAMAP" id="MF_00386">
    <property type="entry name" value="UPF0161_YidD"/>
    <property type="match status" value="1"/>
</dbReference>
<dbReference type="NCBIfam" id="TIGR00278">
    <property type="entry name" value="membrane protein insertion efficiency factor YidD"/>
    <property type="match status" value="1"/>
</dbReference>
<keyword evidence="1 2" id="KW-0472">Membrane</keyword>
<dbReference type="PANTHER" id="PTHR33383:SF1">
    <property type="entry name" value="MEMBRANE PROTEIN INSERTION EFFICIENCY FACTOR-RELATED"/>
    <property type="match status" value="1"/>
</dbReference>
<organism evidence="3 4">
    <name type="scientific">Buchnera aphidicola</name>
    <name type="common">Aphis glycines</name>
    <dbReference type="NCBI Taxonomy" id="1265350"/>
    <lineage>
        <taxon>Bacteria</taxon>
        <taxon>Pseudomonadati</taxon>
        <taxon>Pseudomonadota</taxon>
        <taxon>Gammaproteobacteria</taxon>
        <taxon>Enterobacterales</taxon>
        <taxon>Erwiniaceae</taxon>
        <taxon>Buchnera</taxon>
    </lineage>
</organism>
<keyword evidence="2" id="KW-1133">Transmembrane helix</keyword>
<protein>
    <recommendedName>
        <fullName evidence="1">Putative membrane protein insertion efficiency factor</fullName>
    </recommendedName>
</protein>
<dbReference type="KEGG" id="baph:IX46_00075"/>
<dbReference type="GO" id="GO:0005886">
    <property type="term" value="C:plasma membrane"/>
    <property type="evidence" value="ECO:0007669"/>
    <property type="project" value="UniProtKB-SubCell"/>
</dbReference>
<name>A0A0M4HAJ8_9GAMM</name>
<keyword evidence="2" id="KW-0812">Transmembrane</keyword>
<gene>
    <name evidence="3" type="ORF">IX46_00075</name>
</gene>
<evidence type="ECO:0000256" key="2">
    <source>
        <dbReference type="SAM" id="Phobius"/>
    </source>
</evidence>
<dbReference type="RefSeq" id="WP_071880103.1">
    <property type="nucleotide sequence ID" value="NZ_CP009253.1"/>
</dbReference>
<dbReference type="Pfam" id="PF01809">
    <property type="entry name" value="YidD"/>
    <property type="match status" value="1"/>
</dbReference>
<accession>A0A0M4HAJ8</accession>
<keyword evidence="1" id="KW-1003">Cell membrane</keyword>
<dbReference type="PANTHER" id="PTHR33383">
    <property type="entry name" value="MEMBRANE PROTEIN INSERTION EFFICIENCY FACTOR-RELATED"/>
    <property type="match status" value="1"/>
</dbReference>
<evidence type="ECO:0000256" key="1">
    <source>
        <dbReference type="HAMAP-Rule" id="MF_00386"/>
    </source>
</evidence>
<dbReference type="Proteomes" id="UP000066321">
    <property type="component" value="Chromosome"/>
</dbReference>
<dbReference type="SMART" id="SM01234">
    <property type="entry name" value="Haemolytic"/>
    <property type="match status" value="1"/>
</dbReference>
<comment type="similarity">
    <text evidence="1">Belongs to the UPF0161 family.</text>
</comment>
<evidence type="ECO:0000313" key="4">
    <source>
        <dbReference type="Proteomes" id="UP000066321"/>
    </source>
</evidence>
<comment type="function">
    <text evidence="1">Could be involved in insertion of integral membrane proteins into the membrane.</text>
</comment>
<evidence type="ECO:0000313" key="3">
    <source>
        <dbReference type="EMBL" id="ALD14987.1"/>
    </source>
</evidence>
<reference evidence="3 4" key="1">
    <citation type="journal article" date="2015" name="J Genomics">
        <title>Whole Genome Sequence of the Soybean Aphid Endosymbiont Buchnera aphidicola and Genetic Differentiation among Biotype-Specific Strains.</title>
        <authorList>
            <person name="Cassone B.J."/>
            <person name="Wenger J.A."/>
            <person name="Michel A.P."/>
        </authorList>
    </citation>
    <scope>NUCLEOTIDE SEQUENCE [LARGE SCALE GENOMIC DNA]</scope>
    <source>
        <strain evidence="3 4">BAg</strain>
    </source>
</reference>
<feature type="transmembrane region" description="Helical" evidence="2">
    <location>
        <begin position="6"/>
        <end position="27"/>
    </location>
</feature>
<dbReference type="EMBL" id="CP009253">
    <property type="protein sequence ID" value="ALD14987.1"/>
    <property type="molecule type" value="Genomic_DNA"/>
</dbReference>
<sequence length="85" mass="10016">MVKLSLIIIRFLSFFILVYQYCVSPFLQSRCRFYPTCSTYMLLSLRKFGVIKGVILTIFRLFKCHPLHSNECNSIPLNIPDKSEY</sequence>
<comment type="subcellular location">
    <subcellularLocation>
        <location evidence="1">Cell membrane</location>
        <topology evidence="1">Peripheral membrane protein</topology>
        <orientation evidence="1">Cytoplasmic side</orientation>
    </subcellularLocation>
</comment>
<dbReference type="AlphaFoldDB" id="A0A0M4HAJ8"/>